<evidence type="ECO:0000313" key="10">
    <source>
        <dbReference type="EMBL" id="ANB14832.1"/>
    </source>
</evidence>
<keyword evidence="6" id="KW-0804">Transcription</keyword>
<accession>A0A167F4U0</accession>
<evidence type="ECO:0000313" key="11">
    <source>
        <dbReference type="Proteomes" id="UP000189580"/>
    </source>
</evidence>
<feature type="region of interest" description="Disordered" evidence="8">
    <location>
        <begin position="1"/>
        <end position="53"/>
    </location>
</feature>
<dbReference type="PROSITE" id="PS00463">
    <property type="entry name" value="ZN2_CY6_FUNGAL_1"/>
    <property type="match status" value="1"/>
</dbReference>
<evidence type="ECO:0000256" key="7">
    <source>
        <dbReference type="ARBA" id="ARBA00023242"/>
    </source>
</evidence>
<keyword evidence="2" id="KW-0479">Metal-binding</keyword>
<dbReference type="GeneID" id="30034357"/>
<evidence type="ECO:0000256" key="3">
    <source>
        <dbReference type="ARBA" id="ARBA00022833"/>
    </source>
</evidence>
<proteinExistence type="predicted"/>
<dbReference type="AlphaFoldDB" id="A0A167F4U0"/>
<dbReference type="CDD" id="cd12148">
    <property type="entry name" value="fungal_TF_MHR"/>
    <property type="match status" value="1"/>
</dbReference>
<evidence type="ECO:0000256" key="6">
    <source>
        <dbReference type="ARBA" id="ARBA00023163"/>
    </source>
</evidence>
<dbReference type="KEGG" id="slb:AWJ20_2445"/>
<keyword evidence="11" id="KW-1185">Reference proteome</keyword>
<comment type="subcellular location">
    <subcellularLocation>
        <location evidence="1">Nucleus</location>
    </subcellularLocation>
</comment>
<dbReference type="PANTHER" id="PTHR31845:SF34">
    <property type="entry name" value="TRANSCRIPTIONAL ACTIVATOR OF PROTEASES PRTT"/>
    <property type="match status" value="1"/>
</dbReference>
<dbReference type="PROSITE" id="PS50048">
    <property type="entry name" value="ZN2_CY6_FUNGAL_2"/>
    <property type="match status" value="1"/>
</dbReference>
<keyword evidence="4" id="KW-0805">Transcription regulation</keyword>
<dbReference type="Gene3D" id="4.10.240.10">
    <property type="entry name" value="Zn(2)-C6 fungal-type DNA-binding domain"/>
    <property type="match status" value="1"/>
</dbReference>
<dbReference type="SMART" id="SM00066">
    <property type="entry name" value="GAL4"/>
    <property type="match status" value="1"/>
</dbReference>
<protein>
    <recommendedName>
        <fullName evidence="9">Zn(2)-C6 fungal-type domain-containing protein</fullName>
    </recommendedName>
</protein>
<evidence type="ECO:0000256" key="5">
    <source>
        <dbReference type="ARBA" id="ARBA00023125"/>
    </source>
</evidence>
<evidence type="ECO:0000256" key="1">
    <source>
        <dbReference type="ARBA" id="ARBA00004123"/>
    </source>
</evidence>
<keyword evidence="3" id="KW-0862">Zinc</keyword>
<name>A0A167F4U0_9ASCO</name>
<feature type="compositionally biased region" description="Low complexity" evidence="8">
    <location>
        <begin position="19"/>
        <end position="35"/>
    </location>
</feature>
<sequence>MNANEVTKAGMAGEGDVANSVTSDSPTSPVSNGSRPSKRANARKSKKAARASRACSSCRKQKTRCFPAPNSLACLRCQTLALDCSFVEDSDEVAVGLNNWENGSGGGSVFTSRLDNVEHNVAKILRLLEGRGDDTDSAIERRRKRRRADGRILGQFQPAHYIKSRPRRMSSSLLNTPEGIASASDVNTYDEDERDELPIAVEDRLKGAAFGRSSLSFNASPFNIFGSLCSSAYLPPQIMRLYEPQMVVHDQNIITLGIVTEQEASDLLNHFRENYNRWVSFPEDIPIEQLLDRILKRCTFLLTVCCCVSVRYYNKSLRVRAFDDLLQRLMTELTQSLVVVPQTIEFMQALCVLAIYASSLSKGEVVFDAWFYSGIALQHFITKDVLGLVMSFDGVGPATELDEITAYRVWNHLCLAHLVNCVQSGRMCILDEIRLNMCRRTLDLSSATNFDGRMIAEITLQTIVYKFITSDLTLESIEYELQDWMEEWKYLFEQPTVQFVEAGFHYGYFMVLYYWNYIQSVVLGENGKALQGQGAPILGVGNELLCYQTIASCSDDIIKVMMEHLGNVVQSLLSFDDDDYFSYLSDQILFCGSFSALMIVKIIAVLKTSNRDKILSKTLTKSSLKSVLNLAKRFSKVAVFPDDLPGNYGSALSTSLALLEVTGLES</sequence>
<dbReference type="PANTHER" id="PTHR31845">
    <property type="entry name" value="FINGER DOMAIN PROTEIN, PUTATIVE-RELATED"/>
    <property type="match status" value="1"/>
</dbReference>
<gene>
    <name evidence="10" type="ORF">AWJ20_2445</name>
</gene>
<reference evidence="10 11" key="1">
    <citation type="submission" date="2016-02" db="EMBL/GenBank/DDBJ databases">
        <title>Complete genome sequence and transcriptome regulation of the pentose utilising yeast Sugiyamaella lignohabitans.</title>
        <authorList>
            <person name="Bellasio M."/>
            <person name="Peymann A."/>
            <person name="Valli M."/>
            <person name="Sipitzky M."/>
            <person name="Graf A."/>
            <person name="Sauer M."/>
            <person name="Marx H."/>
            <person name="Mattanovich D."/>
        </authorList>
    </citation>
    <scope>NUCLEOTIDE SEQUENCE [LARGE SCALE GENOMIC DNA]</scope>
    <source>
        <strain evidence="10 11">CBS 10342</strain>
    </source>
</reference>
<keyword evidence="5" id="KW-0238">DNA-binding</keyword>
<evidence type="ECO:0000256" key="2">
    <source>
        <dbReference type="ARBA" id="ARBA00022723"/>
    </source>
</evidence>
<dbReference type="OrthoDB" id="2595934at2759"/>
<evidence type="ECO:0000256" key="4">
    <source>
        <dbReference type="ARBA" id="ARBA00023015"/>
    </source>
</evidence>
<dbReference type="InterPro" id="IPR001138">
    <property type="entry name" value="Zn2Cys6_DnaBD"/>
</dbReference>
<dbReference type="GO" id="GO:0000976">
    <property type="term" value="F:transcription cis-regulatory region binding"/>
    <property type="evidence" value="ECO:0007669"/>
    <property type="project" value="TreeGrafter"/>
</dbReference>
<dbReference type="GO" id="GO:0000981">
    <property type="term" value="F:DNA-binding transcription factor activity, RNA polymerase II-specific"/>
    <property type="evidence" value="ECO:0007669"/>
    <property type="project" value="InterPro"/>
</dbReference>
<dbReference type="CDD" id="cd00067">
    <property type="entry name" value="GAL4"/>
    <property type="match status" value="1"/>
</dbReference>
<dbReference type="GO" id="GO:0005634">
    <property type="term" value="C:nucleus"/>
    <property type="evidence" value="ECO:0007669"/>
    <property type="project" value="UniProtKB-SubCell"/>
</dbReference>
<dbReference type="RefSeq" id="XP_018737309.1">
    <property type="nucleotide sequence ID" value="XM_018879388.1"/>
</dbReference>
<evidence type="ECO:0000259" key="9">
    <source>
        <dbReference type="PROSITE" id="PS50048"/>
    </source>
</evidence>
<keyword evidence="7" id="KW-0539">Nucleus</keyword>
<organism evidence="10 11">
    <name type="scientific">Sugiyamaella lignohabitans</name>
    <dbReference type="NCBI Taxonomy" id="796027"/>
    <lineage>
        <taxon>Eukaryota</taxon>
        <taxon>Fungi</taxon>
        <taxon>Dikarya</taxon>
        <taxon>Ascomycota</taxon>
        <taxon>Saccharomycotina</taxon>
        <taxon>Dipodascomycetes</taxon>
        <taxon>Dipodascales</taxon>
        <taxon>Trichomonascaceae</taxon>
        <taxon>Sugiyamaella</taxon>
    </lineage>
</organism>
<dbReference type="GO" id="GO:0008270">
    <property type="term" value="F:zinc ion binding"/>
    <property type="evidence" value="ECO:0007669"/>
    <property type="project" value="InterPro"/>
</dbReference>
<dbReference type="InterPro" id="IPR036864">
    <property type="entry name" value="Zn2-C6_fun-type_DNA-bd_sf"/>
</dbReference>
<dbReference type="Proteomes" id="UP000189580">
    <property type="component" value="Chromosome b"/>
</dbReference>
<feature type="domain" description="Zn(2)-C6 fungal-type" evidence="9">
    <location>
        <begin position="54"/>
        <end position="86"/>
    </location>
</feature>
<feature type="compositionally biased region" description="Basic residues" evidence="8">
    <location>
        <begin position="36"/>
        <end position="50"/>
    </location>
</feature>
<dbReference type="EMBL" id="CP014503">
    <property type="protein sequence ID" value="ANB14832.1"/>
    <property type="molecule type" value="Genomic_DNA"/>
</dbReference>
<dbReference type="InterPro" id="IPR051089">
    <property type="entry name" value="prtT"/>
</dbReference>
<evidence type="ECO:0000256" key="8">
    <source>
        <dbReference type="SAM" id="MobiDB-lite"/>
    </source>
</evidence>
<dbReference type="SUPFAM" id="SSF57701">
    <property type="entry name" value="Zn2/Cys6 DNA-binding domain"/>
    <property type="match status" value="1"/>
</dbReference>